<dbReference type="EMBL" id="LCUC01000198">
    <property type="protein sequence ID" value="KKY34546.1"/>
    <property type="molecule type" value="Genomic_DNA"/>
</dbReference>
<dbReference type="Pfam" id="PF12223">
    <property type="entry name" value="DUF3602"/>
    <property type="match status" value="1"/>
</dbReference>
<dbReference type="PANTHER" id="PTHR34693">
    <property type="entry name" value="PROTEIN PAR32"/>
    <property type="match status" value="1"/>
</dbReference>
<reference evidence="2 3" key="1">
    <citation type="submission" date="2015-05" db="EMBL/GenBank/DDBJ databases">
        <title>Distinctive expansion of gene families associated with plant cell wall degradation and secondary metabolism in the genomes of grapevine trunk pathogens.</title>
        <authorList>
            <person name="Lawrence D.P."/>
            <person name="Travadon R."/>
            <person name="Rolshausen P.E."/>
            <person name="Baumgartner K."/>
        </authorList>
    </citation>
    <scope>NUCLEOTIDE SEQUENCE [LARGE SCALE GENOMIC DNA]</scope>
    <source>
        <strain evidence="2">DA912</strain>
    </source>
</reference>
<accession>A0A0G2FKE8</accession>
<feature type="region of interest" description="Disordered" evidence="1">
    <location>
        <begin position="1"/>
        <end position="109"/>
    </location>
</feature>
<dbReference type="InterPro" id="IPR022024">
    <property type="entry name" value="DUF3602"/>
</dbReference>
<keyword evidence="3" id="KW-1185">Reference proteome</keyword>
<feature type="compositionally biased region" description="Basic and acidic residues" evidence="1">
    <location>
        <begin position="90"/>
        <end position="109"/>
    </location>
</feature>
<dbReference type="AlphaFoldDB" id="A0A0G2FKE8"/>
<dbReference type="InterPro" id="IPR053203">
    <property type="entry name" value="Cisplatin_resist-associated"/>
</dbReference>
<organism evidence="2 3">
    <name type="scientific">Diaporthe ampelina</name>
    <dbReference type="NCBI Taxonomy" id="1214573"/>
    <lineage>
        <taxon>Eukaryota</taxon>
        <taxon>Fungi</taxon>
        <taxon>Dikarya</taxon>
        <taxon>Ascomycota</taxon>
        <taxon>Pezizomycotina</taxon>
        <taxon>Sordariomycetes</taxon>
        <taxon>Sordariomycetidae</taxon>
        <taxon>Diaporthales</taxon>
        <taxon>Diaporthaceae</taxon>
        <taxon>Diaporthe</taxon>
    </lineage>
</organism>
<name>A0A0G2FKE8_9PEZI</name>
<sequence length="133" mass="13758">MSGGQYASSGRGGAGNFVDSTKSPKIQPVDLQTPTLKTNLVTTGRGGAGNMAANTDPVETRARQDVEPVVRRESQGAQHSGRGGAGNVFKGEEAEQAKHASNDSAIEDKAEGLAAKGKALFFGKKDKQQTAKS</sequence>
<dbReference type="Proteomes" id="UP000034680">
    <property type="component" value="Unassembled WGS sequence"/>
</dbReference>
<evidence type="ECO:0000256" key="1">
    <source>
        <dbReference type="SAM" id="MobiDB-lite"/>
    </source>
</evidence>
<reference evidence="2 3" key="2">
    <citation type="submission" date="2015-05" db="EMBL/GenBank/DDBJ databases">
        <authorList>
            <person name="Morales-Cruz A."/>
            <person name="Amrine K.C."/>
            <person name="Cantu D."/>
        </authorList>
    </citation>
    <scope>NUCLEOTIDE SEQUENCE [LARGE SCALE GENOMIC DNA]</scope>
    <source>
        <strain evidence="2">DA912</strain>
    </source>
</reference>
<dbReference type="PANTHER" id="PTHR34693:SF1">
    <property type="entry name" value="PROTEIN PAR32"/>
    <property type="match status" value="1"/>
</dbReference>
<feature type="compositionally biased region" description="Basic and acidic residues" evidence="1">
    <location>
        <begin position="58"/>
        <end position="74"/>
    </location>
</feature>
<dbReference type="OrthoDB" id="3063476at2759"/>
<gene>
    <name evidence="2" type="ORF">UCDDA912_g05500</name>
</gene>
<comment type="caution">
    <text evidence="2">The sequence shown here is derived from an EMBL/GenBank/DDBJ whole genome shotgun (WGS) entry which is preliminary data.</text>
</comment>
<evidence type="ECO:0000313" key="2">
    <source>
        <dbReference type="EMBL" id="KKY34546.1"/>
    </source>
</evidence>
<evidence type="ECO:0000313" key="3">
    <source>
        <dbReference type="Proteomes" id="UP000034680"/>
    </source>
</evidence>
<proteinExistence type="predicted"/>
<protein>
    <submittedName>
        <fullName evidence="2">Uncharacterized protein</fullName>
    </submittedName>
</protein>
<feature type="compositionally biased region" description="Polar residues" evidence="1">
    <location>
        <begin position="18"/>
        <end position="42"/>
    </location>
</feature>